<feature type="domain" description="Thiamine pyrophosphate enzyme central" evidence="13">
    <location>
        <begin position="197"/>
        <end position="305"/>
    </location>
</feature>
<dbReference type="Proteomes" id="UP000277108">
    <property type="component" value="Unassembled WGS sequence"/>
</dbReference>
<dbReference type="Pfam" id="PF02775">
    <property type="entry name" value="TPP_enzyme_C"/>
    <property type="match status" value="1"/>
</dbReference>
<dbReference type="InterPro" id="IPR011766">
    <property type="entry name" value="TPP_enzyme_TPP-bd"/>
</dbReference>
<keyword evidence="8 11" id="KW-0460">Magnesium</keyword>
<comment type="similarity">
    <text evidence="4 12">Belongs to the TPP enzyme family.</text>
</comment>
<dbReference type="RefSeq" id="WP_123807970.1">
    <property type="nucleotide sequence ID" value="NZ_RKRK01000003.1"/>
</dbReference>
<proteinExistence type="inferred from homology"/>
<evidence type="ECO:0000259" key="14">
    <source>
        <dbReference type="Pfam" id="PF02775"/>
    </source>
</evidence>
<dbReference type="Pfam" id="PF02776">
    <property type="entry name" value="TPP_enzyme_N"/>
    <property type="match status" value="1"/>
</dbReference>
<evidence type="ECO:0000256" key="3">
    <source>
        <dbReference type="ARBA" id="ARBA00002938"/>
    </source>
</evidence>
<sequence>MTYTVGHYLFDRLVDVGVDRVFGVPGDFNLTFLDTIVSHDKLQWIGNTNELNAAYAADGYGRINGISAMVTTYGVGELSTVNGVAGSYAERVPVVAITGGPTSVVEHAGKYVHHTLGEGDFKDFQKMFEPITVAQTRLTQVNAKEEIDRVIRLAIMEQRPVHIHLPVDVAAKEVEEGLLEFDVTEKNITSEHKQWLSELKETIDNSKQPVILTGHEINSFKLHDELKAFVEATNIPIAQLSLGKGAIDETIDQYIGMYAGAISEDDVRNYVDSSDCIINIGAKLTDSATAGFSQKFDAKDMQIINHRNTDILNYHDEDIALSVWLKELQDLGINKRNDEYKTYQHQYDVLVDEVTGNELTQKSLHSLMNQYLEPNDILLAEQGTSFFGAYEMHLPSKVSYIGQPLWGSIGYTLPALLGTQMADLDRRNILMIGDGSLQLTVQSISTMIREGIKPIIFVVNNDGYTVERIIHGEKQHYNDIKMWDYKSIPATFGAKEGEVELHDVKTDKQFVEVFEKINKNKEVMHYVELHTAVMDAPENLYEIGKAFANQNK</sequence>
<name>A0A3N5CGM8_9BACL</name>
<feature type="binding site" evidence="11">
    <location>
        <position position="434"/>
    </location>
    <ligand>
        <name>Mg(2+)</name>
        <dbReference type="ChEBI" id="CHEBI:18420"/>
    </ligand>
</feature>
<dbReference type="EMBL" id="RKRK01000003">
    <property type="protein sequence ID" value="RPF56631.1"/>
    <property type="molecule type" value="Genomic_DNA"/>
</dbReference>
<dbReference type="GO" id="GO:0000949">
    <property type="term" value="P:aromatic amino acid family catabolic process to alcohol via Ehrlich pathway"/>
    <property type="evidence" value="ECO:0007669"/>
    <property type="project" value="TreeGrafter"/>
</dbReference>
<evidence type="ECO:0000256" key="11">
    <source>
        <dbReference type="PIRSR" id="PIRSR036565-2"/>
    </source>
</evidence>
<comment type="cofactor">
    <cofactor evidence="2">
        <name>thiamine diphosphate</name>
        <dbReference type="ChEBI" id="CHEBI:58937"/>
    </cofactor>
</comment>
<dbReference type="Pfam" id="PF00205">
    <property type="entry name" value="TPP_enzyme_M"/>
    <property type="match status" value="1"/>
</dbReference>
<dbReference type="AlphaFoldDB" id="A0A3N5CGM8"/>
<comment type="cofactor">
    <cofactor evidence="11">
        <name>Mg(2+)</name>
        <dbReference type="ChEBI" id="CHEBI:18420"/>
    </cofactor>
    <text evidence="11">Binds 1 Mg(2+) per subunit.</text>
</comment>
<evidence type="ECO:0000256" key="6">
    <source>
        <dbReference type="ARBA" id="ARBA00022723"/>
    </source>
</evidence>
<evidence type="ECO:0000256" key="5">
    <source>
        <dbReference type="ARBA" id="ARBA00020054"/>
    </source>
</evidence>
<protein>
    <recommendedName>
        <fullName evidence="5">Alpha-keto-acid decarboxylase</fullName>
    </recommendedName>
</protein>
<dbReference type="GO" id="GO:0000287">
    <property type="term" value="F:magnesium ion binding"/>
    <property type="evidence" value="ECO:0007669"/>
    <property type="project" value="InterPro"/>
</dbReference>
<gene>
    <name evidence="16" type="ORF">EDD62_1284</name>
</gene>
<dbReference type="InterPro" id="IPR012001">
    <property type="entry name" value="Thiamin_PyroP_enz_TPP-bd_dom"/>
</dbReference>
<evidence type="ECO:0000256" key="1">
    <source>
        <dbReference type="ARBA" id="ARBA00001920"/>
    </source>
</evidence>
<dbReference type="GO" id="GO:0004737">
    <property type="term" value="F:pyruvate decarboxylase activity"/>
    <property type="evidence" value="ECO:0007669"/>
    <property type="project" value="TreeGrafter"/>
</dbReference>
<keyword evidence="16" id="KW-0670">Pyruvate</keyword>
<keyword evidence="17" id="KW-1185">Reference proteome</keyword>
<evidence type="ECO:0000256" key="10">
    <source>
        <dbReference type="ARBA" id="ARBA00023239"/>
    </source>
</evidence>
<dbReference type="GO" id="GO:0030976">
    <property type="term" value="F:thiamine pyrophosphate binding"/>
    <property type="evidence" value="ECO:0007669"/>
    <property type="project" value="InterPro"/>
</dbReference>
<feature type="domain" description="Thiamine pyrophosphate enzyme TPP-binding" evidence="14">
    <location>
        <begin position="393"/>
        <end position="522"/>
    </location>
</feature>
<evidence type="ECO:0000256" key="12">
    <source>
        <dbReference type="RuleBase" id="RU362132"/>
    </source>
</evidence>
<keyword evidence="9 12" id="KW-0786">Thiamine pyrophosphate</keyword>
<dbReference type="InterPro" id="IPR029035">
    <property type="entry name" value="DHS-like_NAD/FAD-binding_dom"/>
</dbReference>
<dbReference type="GO" id="GO:0005829">
    <property type="term" value="C:cytosol"/>
    <property type="evidence" value="ECO:0007669"/>
    <property type="project" value="TreeGrafter"/>
</dbReference>
<dbReference type="CDD" id="cd02005">
    <property type="entry name" value="TPP_PDC_IPDC"/>
    <property type="match status" value="1"/>
</dbReference>
<evidence type="ECO:0000313" key="16">
    <source>
        <dbReference type="EMBL" id="RPF56631.1"/>
    </source>
</evidence>
<evidence type="ECO:0000256" key="4">
    <source>
        <dbReference type="ARBA" id="ARBA00007812"/>
    </source>
</evidence>
<dbReference type="FunFam" id="3.40.50.970:FF:000019">
    <property type="entry name" value="Pyruvate decarboxylase isozyme"/>
    <property type="match status" value="1"/>
</dbReference>
<dbReference type="InterPro" id="IPR012110">
    <property type="entry name" value="PDC/IPDC-like"/>
</dbReference>
<evidence type="ECO:0000259" key="13">
    <source>
        <dbReference type="Pfam" id="PF00205"/>
    </source>
</evidence>
<evidence type="ECO:0000313" key="17">
    <source>
        <dbReference type="Proteomes" id="UP000277108"/>
    </source>
</evidence>
<dbReference type="InterPro" id="IPR012000">
    <property type="entry name" value="Thiamin_PyroP_enz_cen_dom"/>
</dbReference>
<comment type="caution">
    <text evidence="16">The sequence shown here is derived from an EMBL/GenBank/DDBJ whole genome shotgun (WGS) entry which is preliminary data.</text>
</comment>
<dbReference type="InterPro" id="IPR047213">
    <property type="entry name" value="TPP_PYR_PDC_IPDC-like"/>
</dbReference>
<evidence type="ECO:0000256" key="8">
    <source>
        <dbReference type="ARBA" id="ARBA00022842"/>
    </source>
</evidence>
<feature type="domain" description="Thiamine pyrophosphate enzyme N-terminal TPP-binding" evidence="15">
    <location>
        <begin position="4"/>
        <end position="113"/>
    </location>
</feature>
<comment type="function">
    <text evidence="3">Decarboxylates branched-chain and aromatic alpha-keto acids to aldehydes.</text>
</comment>
<dbReference type="PIRSF" id="PIRSF036565">
    <property type="entry name" value="Pyruvt_ip_decrb"/>
    <property type="match status" value="1"/>
</dbReference>
<dbReference type="OrthoDB" id="4494979at2"/>
<dbReference type="InterPro" id="IPR029061">
    <property type="entry name" value="THDP-binding"/>
</dbReference>
<dbReference type="SUPFAM" id="SSF52518">
    <property type="entry name" value="Thiamin diphosphate-binding fold (THDP-binding)"/>
    <property type="match status" value="2"/>
</dbReference>
<feature type="binding site" evidence="11">
    <location>
        <position position="463"/>
    </location>
    <ligand>
        <name>Mg(2+)</name>
        <dbReference type="ChEBI" id="CHEBI:18420"/>
    </ligand>
</feature>
<dbReference type="Gene3D" id="3.40.50.970">
    <property type="match status" value="2"/>
</dbReference>
<evidence type="ECO:0000259" key="15">
    <source>
        <dbReference type="Pfam" id="PF02776"/>
    </source>
</evidence>
<dbReference type="CDD" id="cd07038">
    <property type="entry name" value="TPP_PYR_PDC_IPDC_like"/>
    <property type="match status" value="1"/>
</dbReference>
<dbReference type="PANTHER" id="PTHR43452:SF30">
    <property type="entry name" value="PYRUVATE DECARBOXYLASE ISOZYME 1-RELATED"/>
    <property type="match status" value="1"/>
</dbReference>
<dbReference type="InterPro" id="IPR047214">
    <property type="entry name" value="TPP_PDC_IPDC"/>
</dbReference>
<dbReference type="PANTHER" id="PTHR43452">
    <property type="entry name" value="PYRUVATE DECARBOXYLASE"/>
    <property type="match status" value="1"/>
</dbReference>
<evidence type="ECO:0000256" key="2">
    <source>
        <dbReference type="ARBA" id="ARBA00001964"/>
    </source>
</evidence>
<feature type="binding site" evidence="11">
    <location>
        <position position="461"/>
    </location>
    <ligand>
        <name>Mg(2+)</name>
        <dbReference type="ChEBI" id="CHEBI:18420"/>
    </ligand>
</feature>
<dbReference type="Gene3D" id="3.40.50.1220">
    <property type="entry name" value="TPP-binding domain"/>
    <property type="match status" value="1"/>
</dbReference>
<accession>A0A3N5CGM8</accession>
<dbReference type="FunFam" id="3.40.50.970:FF:000024">
    <property type="entry name" value="Pyruvate decarboxylase isozyme"/>
    <property type="match status" value="1"/>
</dbReference>
<keyword evidence="10" id="KW-0456">Lyase</keyword>
<comment type="cofactor">
    <cofactor evidence="1">
        <name>a metal cation</name>
        <dbReference type="ChEBI" id="CHEBI:25213"/>
    </cofactor>
</comment>
<evidence type="ECO:0000256" key="7">
    <source>
        <dbReference type="ARBA" id="ARBA00022793"/>
    </source>
</evidence>
<dbReference type="SUPFAM" id="SSF52467">
    <property type="entry name" value="DHS-like NAD/FAD-binding domain"/>
    <property type="match status" value="1"/>
</dbReference>
<reference evidence="16 17" key="1">
    <citation type="submission" date="2018-11" db="EMBL/GenBank/DDBJ databases">
        <title>Genomic Encyclopedia of Type Strains, Phase IV (KMG-IV): sequencing the most valuable type-strain genomes for metagenomic binning, comparative biology and taxonomic classification.</title>
        <authorList>
            <person name="Goeker M."/>
        </authorList>
    </citation>
    <scope>NUCLEOTIDE SEQUENCE [LARGE SCALE GENOMIC DNA]</scope>
    <source>
        <strain evidence="16 17">DSM 29158</strain>
    </source>
</reference>
<keyword evidence="6 11" id="KW-0479">Metal-binding</keyword>
<organism evidence="16 17">
    <name type="scientific">Abyssicoccus albus</name>
    <dbReference type="NCBI Taxonomy" id="1817405"/>
    <lineage>
        <taxon>Bacteria</taxon>
        <taxon>Bacillati</taxon>
        <taxon>Bacillota</taxon>
        <taxon>Bacilli</taxon>
        <taxon>Bacillales</taxon>
        <taxon>Abyssicoccaceae</taxon>
    </lineage>
</organism>
<evidence type="ECO:0000256" key="9">
    <source>
        <dbReference type="ARBA" id="ARBA00023052"/>
    </source>
</evidence>
<keyword evidence="7" id="KW-0210">Decarboxylase</keyword>